<proteinExistence type="predicted"/>
<dbReference type="EMBL" id="JPEP01000001">
    <property type="protein sequence ID" value="KEY19883.1"/>
    <property type="molecule type" value="Genomic_DNA"/>
</dbReference>
<dbReference type="RefSeq" id="WP_034716358.1">
    <property type="nucleotide sequence ID" value="NZ_FOIX01000002.1"/>
</dbReference>
<dbReference type="OrthoDB" id="6717961at2"/>
<accession>A0A448NN36</accession>
<reference evidence="1 3" key="1">
    <citation type="submission" date="2014-07" db="EMBL/GenBank/DDBJ databases">
        <authorList>
            <person name="Pisani N.G."/>
            <person name="Newman J.D."/>
        </authorList>
    </citation>
    <scope>NUCLEOTIDE SEQUENCE [LARGE SCALE GENOMIC DNA]</scope>
    <source>
        <strain evidence="1 3">LMG 24720</strain>
    </source>
</reference>
<dbReference type="Proteomes" id="UP000270036">
    <property type="component" value="Chromosome"/>
</dbReference>
<evidence type="ECO:0000313" key="4">
    <source>
        <dbReference type="Proteomes" id="UP000270036"/>
    </source>
</evidence>
<dbReference type="STRING" id="266748.HY04_01275"/>
<evidence type="ECO:0000313" key="1">
    <source>
        <dbReference type="EMBL" id="KEY19883.1"/>
    </source>
</evidence>
<name>A0A448NN36_9FLAO</name>
<sequence length="394" mass="44592">MSAASTSTVKPPFEAELRILVDVQNEEPDQIRIIFDKNNFTIDGKDGTDASPVLITDKAIGAKRGTGQTIVIKCIHEFSKRQEILLYDYPKDSLSKPLPEQLTLRKIVGKIVLEPNNNSPKSAKTAAVKNRKELKVVLVRVQTEIITGFENIGSFNIGDEMETLHNGSYQSLIGTEIIDKDSSGNDYIINVRNNINFKQKYNQIGVAIGSTYITTDNKIKANAHNALKTLFNTQTHNAFANNLFMFSFDEPGDRFLGVTEGIGKKSLILVKARNNRTMPHEALHCLGLYHTHRDAAIVYLNNLTPVSSTVFNEDYRNNNNCIYVGTDNSLWMFNGTSYVIYVFHEDMKPAKKFVYHHAHLASLLATDNLMSYNGILRKNTWHWQWKIFQKECIK</sequence>
<dbReference type="Proteomes" id="UP000028349">
    <property type="component" value="Unassembled WGS sequence"/>
</dbReference>
<dbReference type="KEGG" id="cant:NCTC13489_00371"/>
<organism evidence="2 4">
    <name type="scientific">Kaistella antarctica</name>
    <dbReference type="NCBI Taxonomy" id="266748"/>
    <lineage>
        <taxon>Bacteria</taxon>
        <taxon>Pseudomonadati</taxon>
        <taxon>Bacteroidota</taxon>
        <taxon>Flavobacteriia</taxon>
        <taxon>Flavobacteriales</taxon>
        <taxon>Weeksellaceae</taxon>
        <taxon>Chryseobacterium group</taxon>
        <taxon>Kaistella</taxon>
    </lineage>
</organism>
<evidence type="ECO:0000313" key="3">
    <source>
        <dbReference type="Proteomes" id="UP000028349"/>
    </source>
</evidence>
<reference evidence="2 4" key="2">
    <citation type="submission" date="2018-12" db="EMBL/GenBank/DDBJ databases">
        <authorList>
            <consortium name="Pathogen Informatics"/>
        </authorList>
    </citation>
    <scope>NUCLEOTIDE SEQUENCE [LARGE SCALE GENOMIC DNA]</scope>
    <source>
        <strain evidence="2 4">NCTC13489</strain>
    </source>
</reference>
<gene>
    <name evidence="1" type="ORF">HY04_01275</name>
    <name evidence="2" type="ORF">NCTC13489_00371</name>
</gene>
<dbReference type="EMBL" id="LR134441">
    <property type="protein sequence ID" value="VEH96210.1"/>
    <property type="molecule type" value="Genomic_DNA"/>
</dbReference>
<evidence type="ECO:0000313" key="2">
    <source>
        <dbReference type="EMBL" id="VEH96210.1"/>
    </source>
</evidence>
<dbReference type="AlphaFoldDB" id="A0A448NN36"/>
<protein>
    <submittedName>
        <fullName evidence="2">Uncharacterized protein</fullName>
    </submittedName>
</protein>
<keyword evidence="3" id="KW-1185">Reference proteome</keyword>